<dbReference type="SUPFAM" id="SSF53067">
    <property type="entry name" value="Actin-like ATPase domain"/>
    <property type="match status" value="2"/>
</dbReference>
<dbReference type="CDD" id="cd10170">
    <property type="entry name" value="ASKHA_NBD_HSP70"/>
    <property type="match status" value="1"/>
</dbReference>
<reference evidence="1" key="1">
    <citation type="submission" date="2020-11" db="EMBL/GenBank/DDBJ databases">
        <authorList>
            <consortium name="DOE Joint Genome Institute"/>
            <person name="Ahrendt S."/>
            <person name="Riley R."/>
            <person name="Andreopoulos W."/>
            <person name="Labutti K."/>
            <person name="Pangilinan J."/>
            <person name="Ruiz-Duenas F.J."/>
            <person name="Barrasa J.M."/>
            <person name="Sanchez-Garcia M."/>
            <person name="Camarero S."/>
            <person name="Miyauchi S."/>
            <person name="Serrano A."/>
            <person name="Linde D."/>
            <person name="Babiker R."/>
            <person name="Drula E."/>
            <person name="Ayuso-Fernandez I."/>
            <person name="Pacheco R."/>
            <person name="Padilla G."/>
            <person name="Ferreira P."/>
            <person name="Barriuso J."/>
            <person name="Kellner H."/>
            <person name="Castanera R."/>
            <person name="Alfaro M."/>
            <person name="Ramirez L."/>
            <person name="Pisabarro A.G."/>
            <person name="Kuo A."/>
            <person name="Tritt A."/>
            <person name="Lipzen A."/>
            <person name="He G."/>
            <person name="Yan M."/>
            <person name="Ng V."/>
            <person name="Cullen D."/>
            <person name="Martin F."/>
            <person name="Rosso M.-N."/>
            <person name="Henrissat B."/>
            <person name="Hibbett D."/>
            <person name="Martinez A.T."/>
            <person name="Grigoriev I.V."/>
        </authorList>
    </citation>
    <scope>NUCLEOTIDE SEQUENCE</scope>
    <source>
        <strain evidence="1">CBS 247.69</strain>
    </source>
</reference>
<dbReference type="Gene3D" id="3.30.420.40">
    <property type="match status" value="1"/>
</dbReference>
<dbReference type="Proteomes" id="UP000807353">
    <property type="component" value="Unassembled WGS sequence"/>
</dbReference>
<organism evidence="1 2">
    <name type="scientific">Collybia nuda</name>
    <dbReference type="NCBI Taxonomy" id="64659"/>
    <lineage>
        <taxon>Eukaryota</taxon>
        <taxon>Fungi</taxon>
        <taxon>Dikarya</taxon>
        <taxon>Basidiomycota</taxon>
        <taxon>Agaricomycotina</taxon>
        <taxon>Agaricomycetes</taxon>
        <taxon>Agaricomycetidae</taxon>
        <taxon>Agaricales</taxon>
        <taxon>Tricholomatineae</taxon>
        <taxon>Clitocybaceae</taxon>
        <taxon>Collybia</taxon>
    </lineage>
</organism>
<evidence type="ECO:0000313" key="2">
    <source>
        <dbReference type="Proteomes" id="UP000807353"/>
    </source>
</evidence>
<evidence type="ECO:0000313" key="1">
    <source>
        <dbReference type="EMBL" id="KAF9465200.1"/>
    </source>
</evidence>
<accession>A0A9P5YCL3</accession>
<sequence>MTARSPYNGPSRKLVIAFDVGTTYSGVSYSILDPGQVPDIKGVTRFPAQERVGGDSKIPSILYYDKDGEVRAVGAEATREEILEMAEDEGWTKAEWFKMHMRPRSIPVSDIMHTMPPLPPRKTVVDVFADYMTYLFNCTKTYIKDTHASGGDLWASLESRIEYVLSHPNGWEGGQQGQMREAAIQARLVPNTHEGRARIHFVTEGEASLHFCIQNGLTTEAMKTGEGVLIVDAGGGTIDLSAYRQAPSAKSYSFEEIAPPQCHLQGSVFVTKRAEAFLRELLGNTKFAGDIHNIRDAFDKNTKPTFRNVVEPQFIKFGSVRDRDPKLNIRGGQLRLLGTDVAGFFEPSIDCIVRAIQEQRAASRHTIPSIFLVGGFAASDYLFTKLKASVEPLGVKTCRPDSHVNKAVADGAVSFYLDHFVAVRVSRFTYGTTCSTTYNPSNLEHVLRSPTIFTSVSGGKRLPGHFSIILPKNTQVSETQEFRESYCVETIDRSSVEEVTSTIECYRGTLDAPHWIDTDVGMFSTLCSVEANTSQISKQLQPIRSATVLEGRRRLQVYYKIQFDIVLSFGLTELKAQIAWMEDGEEKRGPARVVYEPEVVA</sequence>
<proteinExistence type="predicted"/>
<gene>
    <name evidence="1" type="ORF">BDZ94DRAFT_415553</name>
</gene>
<dbReference type="AlphaFoldDB" id="A0A9P5YCL3"/>
<comment type="caution">
    <text evidence="1">The sequence shown here is derived from an EMBL/GenBank/DDBJ whole genome shotgun (WGS) entry which is preliminary data.</text>
</comment>
<dbReference type="InterPro" id="IPR043129">
    <property type="entry name" value="ATPase_NBD"/>
</dbReference>
<dbReference type="PANTHER" id="PTHR14187">
    <property type="entry name" value="ALPHA KINASE/ELONGATION FACTOR 2 KINASE"/>
    <property type="match status" value="1"/>
</dbReference>
<keyword evidence="2" id="KW-1185">Reference proteome</keyword>
<dbReference type="PANTHER" id="PTHR14187:SF5">
    <property type="entry name" value="HEAT SHOCK 70 KDA PROTEIN 12A"/>
    <property type="match status" value="1"/>
</dbReference>
<dbReference type="EMBL" id="MU150249">
    <property type="protein sequence ID" value="KAF9465200.1"/>
    <property type="molecule type" value="Genomic_DNA"/>
</dbReference>
<name>A0A9P5YCL3_9AGAR</name>
<protein>
    <submittedName>
        <fullName evidence="1">Uncharacterized protein</fullName>
    </submittedName>
</protein>
<dbReference type="OrthoDB" id="2963168at2759"/>